<evidence type="ECO:0000256" key="1">
    <source>
        <dbReference type="ARBA" id="ARBA00000971"/>
    </source>
</evidence>
<sequence>MVSMSPPGSGVDPLAIDVTSDDLKAQALGETPPPRRSSDADHADHADAPVREATPPGEEILLDNGLRYTTLKPADDPHAPTAHLGDTISVIYKGTLDDGTVFDSNVGKDPIQFQLAEGALIRGWTEGIPGMKVGEKRKLVVPSDLGYGQRGSPPTIPPGATLTFEVELVGVQ</sequence>
<dbReference type="InterPro" id="IPR046357">
    <property type="entry name" value="PPIase_dom_sf"/>
</dbReference>
<evidence type="ECO:0000259" key="7">
    <source>
        <dbReference type="PROSITE" id="PS50059"/>
    </source>
</evidence>
<dbReference type="AlphaFoldDB" id="A0A432MLF3"/>
<dbReference type="Proteomes" id="UP000280296">
    <property type="component" value="Unassembled WGS sequence"/>
</dbReference>
<protein>
    <recommendedName>
        <fullName evidence="5">Peptidyl-prolyl cis-trans isomerase</fullName>
        <ecNumber evidence="5">5.2.1.8</ecNumber>
    </recommendedName>
</protein>
<dbReference type="InterPro" id="IPR001179">
    <property type="entry name" value="PPIase_FKBP_dom"/>
</dbReference>
<dbReference type="EC" id="5.2.1.8" evidence="5"/>
<dbReference type="PANTHER" id="PTHR45779:SF7">
    <property type="entry name" value="PEPTIDYLPROLYL ISOMERASE"/>
    <property type="match status" value="1"/>
</dbReference>
<reference evidence="8 9" key="2">
    <citation type="submission" date="2019-01" db="EMBL/GenBank/DDBJ databases">
        <title>Tautonia sociabilis, a novel thermotolerant planctomycete of Isosphaeraceae family, isolated from a 4000 m deep subterranean habitat.</title>
        <authorList>
            <person name="Kovaleva O.L."/>
            <person name="Elcheninov A.G."/>
            <person name="Van Heerden E."/>
            <person name="Toshchakov S.V."/>
            <person name="Novikov A."/>
            <person name="Bonch-Osmolovskaya E.A."/>
            <person name="Kublanov I.V."/>
        </authorList>
    </citation>
    <scope>NUCLEOTIDE SEQUENCE [LARGE SCALE GENOMIC DNA]</scope>
    <source>
        <strain evidence="8 9">GM2012</strain>
    </source>
</reference>
<evidence type="ECO:0000256" key="6">
    <source>
        <dbReference type="SAM" id="MobiDB-lite"/>
    </source>
</evidence>
<dbReference type="SUPFAM" id="SSF54534">
    <property type="entry name" value="FKBP-like"/>
    <property type="match status" value="1"/>
</dbReference>
<feature type="domain" description="PPIase FKBP-type" evidence="7">
    <location>
        <begin position="85"/>
        <end position="172"/>
    </location>
</feature>
<evidence type="ECO:0000313" key="9">
    <source>
        <dbReference type="Proteomes" id="UP000280296"/>
    </source>
</evidence>
<feature type="compositionally biased region" description="Basic and acidic residues" evidence="6">
    <location>
        <begin position="36"/>
        <end position="50"/>
    </location>
</feature>
<dbReference type="EMBL" id="RYZH01000016">
    <property type="protein sequence ID" value="RUL87918.1"/>
    <property type="molecule type" value="Genomic_DNA"/>
</dbReference>
<dbReference type="PROSITE" id="PS50059">
    <property type="entry name" value="FKBP_PPIASE"/>
    <property type="match status" value="1"/>
</dbReference>
<accession>A0A432MLF3</accession>
<proteinExistence type="inferred from homology"/>
<evidence type="ECO:0000256" key="4">
    <source>
        <dbReference type="PROSITE-ProRule" id="PRU00277"/>
    </source>
</evidence>
<comment type="caution">
    <text evidence="8">The sequence shown here is derived from an EMBL/GenBank/DDBJ whole genome shotgun (WGS) entry which is preliminary data.</text>
</comment>
<dbReference type="OrthoDB" id="280278at2"/>
<comment type="catalytic activity">
    <reaction evidence="1 4 5">
        <text>[protein]-peptidylproline (omega=180) = [protein]-peptidylproline (omega=0)</text>
        <dbReference type="Rhea" id="RHEA:16237"/>
        <dbReference type="Rhea" id="RHEA-COMP:10747"/>
        <dbReference type="Rhea" id="RHEA-COMP:10748"/>
        <dbReference type="ChEBI" id="CHEBI:83833"/>
        <dbReference type="ChEBI" id="CHEBI:83834"/>
        <dbReference type="EC" id="5.2.1.8"/>
    </reaction>
</comment>
<evidence type="ECO:0000256" key="3">
    <source>
        <dbReference type="ARBA" id="ARBA00023235"/>
    </source>
</evidence>
<gene>
    <name evidence="8" type="ORF">TsocGM_10230</name>
</gene>
<dbReference type="Gene3D" id="3.10.50.40">
    <property type="match status" value="1"/>
</dbReference>
<dbReference type="PANTHER" id="PTHR45779">
    <property type="entry name" value="PEPTIDYLPROLYL ISOMERASE"/>
    <property type="match status" value="1"/>
</dbReference>
<feature type="region of interest" description="Disordered" evidence="6">
    <location>
        <begin position="1"/>
        <end position="59"/>
    </location>
</feature>
<dbReference type="GO" id="GO:0003755">
    <property type="term" value="F:peptidyl-prolyl cis-trans isomerase activity"/>
    <property type="evidence" value="ECO:0007669"/>
    <property type="project" value="UniProtKB-UniRule"/>
</dbReference>
<keyword evidence="2 4" id="KW-0697">Rotamase</keyword>
<evidence type="ECO:0000313" key="8">
    <source>
        <dbReference type="EMBL" id="RUL87918.1"/>
    </source>
</evidence>
<name>A0A432MLF3_9BACT</name>
<keyword evidence="9" id="KW-1185">Reference proteome</keyword>
<comment type="similarity">
    <text evidence="5">Belongs to the FKBP-type PPIase family.</text>
</comment>
<keyword evidence="3 4" id="KW-0413">Isomerase</keyword>
<evidence type="ECO:0000256" key="2">
    <source>
        <dbReference type="ARBA" id="ARBA00023110"/>
    </source>
</evidence>
<dbReference type="InterPro" id="IPR044609">
    <property type="entry name" value="FKBP2/11"/>
</dbReference>
<dbReference type="Pfam" id="PF00254">
    <property type="entry name" value="FKBP_C"/>
    <property type="match status" value="1"/>
</dbReference>
<reference evidence="8 9" key="1">
    <citation type="submission" date="2018-12" db="EMBL/GenBank/DDBJ databases">
        <authorList>
            <person name="Toschakov S.V."/>
        </authorList>
    </citation>
    <scope>NUCLEOTIDE SEQUENCE [LARGE SCALE GENOMIC DNA]</scope>
    <source>
        <strain evidence="8 9">GM2012</strain>
    </source>
</reference>
<evidence type="ECO:0000256" key="5">
    <source>
        <dbReference type="RuleBase" id="RU003915"/>
    </source>
</evidence>
<organism evidence="8 9">
    <name type="scientific">Tautonia sociabilis</name>
    <dbReference type="NCBI Taxonomy" id="2080755"/>
    <lineage>
        <taxon>Bacteria</taxon>
        <taxon>Pseudomonadati</taxon>
        <taxon>Planctomycetota</taxon>
        <taxon>Planctomycetia</taxon>
        <taxon>Isosphaerales</taxon>
        <taxon>Isosphaeraceae</taxon>
        <taxon>Tautonia</taxon>
    </lineage>
</organism>
<dbReference type="FunFam" id="3.10.50.40:FF:000006">
    <property type="entry name" value="Peptidyl-prolyl cis-trans isomerase"/>
    <property type="match status" value="1"/>
</dbReference>